<organism evidence="3 4">
    <name type="scientific">Roseibium limicola</name>
    <dbReference type="NCBI Taxonomy" id="2816037"/>
    <lineage>
        <taxon>Bacteria</taxon>
        <taxon>Pseudomonadati</taxon>
        <taxon>Pseudomonadota</taxon>
        <taxon>Alphaproteobacteria</taxon>
        <taxon>Hyphomicrobiales</taxon>
        <taxon>Stappiaceae</taxon>
        <taxon>Roseibium</taxon>
    </lineage>
</organism>
<feature type="compositionally biased region" description="Low complexity" evidence="1">
    <location>
        <begin position="124"/>
        <end position="133"/>
    </location>
</feature>
<keyword evidence="2" id="KW-0472">Membrane</keyword>
<dbReference type="AlphaFoldDB" id="A0A939EQ59"/>
<dbReference type="Proteomes" id="UP000664779">
    <property type="component" value="Unassembled WGS sequence"/>
</dbReference>
<feature type="region of interest" description="Disordered" evidence="1">
    <location>
        <begin position="74"/>
        <end position="257"/>
    </location>
</feature>
<feature type="region of interest" description="Disordered" evidence="1">
    <location>
        <begin position="300"/>
        <end position="403"/>
    </location>
</feature>
<feature type="compositionally biased region" description="Low complexity" evidence="1">
    <location>
        <begin position="76"/>
        <end position="97"/>
    </location>
</feature>
<evidence type="ECO:0000313" key="4">
    <source>
        <dbReference type="Proteomes" id="UP000664779"/>
    </source>
</evidence>
<protein>
    <recommendedName>
        <fullName evidence="5">CheA signal transduction histidine kinase</fullName>
    </recommendedName>
</protein>
<feature type="compositionally biased region" description="Basic and acidic residues" evidence="1">
    <location>
        <begin position="244"/>
        <end position="255"/>
    </location>
</feature>
<proteinExistence type="predicted"/>
<feature type="compositionally biased region" description="Low complexity" evidence="1">
    <location>
        <begin position="361"/>
        <end position="386"/>
    </location>
</feature>
<feature type="transmembrane region" description="Helical" evidence="2">
    <location>
        <begin position="258"/>
        <end position="279"/>
    </location>
</feature>
<dbReference type="EMBL" id="JAFLNF010000008">
    <property type="protein sequence ID" value="MBO0346900.1"/>
    <property type="molecule type" value="Genomic_DNA"/>
</dbReference>
<comment type="caution">
    <text evidence="3">The sequence shown here is derived from an EMBL/GenBank/DDBJ whole genome shotgun (WGS) entry which is preliminary data.</text>
</comment>
<evidence type="ECO:0000256" key="1">
    <source>
        <dbReference type="SAM" id="MobiDB-lite"/>
    </source>
</evidence>
<feature type="compositionally biased region" description="Polar residues" evidence="1">
    <location>
        <begin position="143"/>
        <end position="154"/>
    </location>
</feature>
<sequence length="607" mass="63878">MADYYSILKKTIESLPENTGAARRSVYSRARNAIVNQLKSYEPPLSPSEITAEQLRLEEAIRKVEAEAARATLGLASKPSAPKADVSAPVVPVASEPAKTHDVTAVREEPPMPPQGTDDDMLSAPEPEVAAPEPVEEPARATQWRSSESFSATKPKTDDTASTKGNSFGRQEPRVASYSSEETTAGRDEPSSSWGAGGITASRSSSLDSLDGMSEDEAAAPVKSEVESADTSRRRKRKPGKQSRASERLRSKSEKSSSFPIGLVGLLLLIVLGVGAVLYSQQDLINEMLAGSDDAVSDVESPVVASLPSDDSELDPPDAGEATEESGKIEDRLLDENGQPAVAPDARSVTTQPIRIGEGTGTPSSTVVGTAAPATTASGAGASDVSSEQDDVEGEASSEVNDPVASGLVAPLDEETAASVLPSDDNGGVERSILYEEGDANNGAGTASQGEVTWSVETDTDLEGRAQQVLTAQVVIPDRNVSVSMRIKPNDDTSLPASHLVELKYELPDDFTAGDVVNVPGLVMKPTEEARGDALIGASVKVSPGYFWIALSSIDSERDRNLALLRERAWIDIPMLYENGKRGILTLEKGAAGDAIVDQAITAWVGQ</sequence>
<reference evidence="3" key="1">
    <citation type="submission" date="2021-03" db="EMBL/GenBank/DDBJ databases">
        <title>Roseibium sp. CAU 1637 isolated from Incheon.</title>
        <authorList>
            <person name="Kim W."/>
        </authorList>
    </citation>
    <scope>NUCLEOTIDE SEQUENCE</scope>
    <source>
        <strain evidence="3">CAU 1637</strain>
    </source>
</reference>
<feature type="compositionally biased region" description="Basic and acidic residues" evidence="1">
    <location>
        <begin position="325"/>
        <end position="335"/>
    </location>
</feature>
<feature type="compositionally biased region" description="Acidic residues" evidence="1">
    <location>
        <begin position="310"/>
        <end position="324"/>
    </location>
</feature>
<gene>
    <name evidence="3" type="ORF">J0X15_16860</name>
</gene>
<evidence type="ECO:0000313" key="3">
    <source>
        <dbReference type="EMBL" id="MBO0346900.1"/>
    </source>
</evidence>
<accession>A0A939EQ59</accession>
<name>A0A939EQ59_9HYPH</name>
<evidence type="ECO:0000256" key="2">
    <source>
        <dbReference type="SAM" id="Phobius"/>
    </source>
</evidence>
<keyword evidence="2" id="KW-0812">Transmembrane</keyword>
<dbReference type="RefSeq" id="WP_206943237.1">
    <property type="nucleotide sequence ID" value="NZ_JAFLNF010000008.1"/>
</dbReference>
<feature type="compositionally biased region" description="Acidic residues" evidence="1">
    <location>
        <begin position="387"/>
        <end position="396"/>
    </location>
</feature>
<keyword evidence="4" id="KW-1185">Reference proteome</keyword>
<keyword evidence="2" id="KW-1133">Transmembrane helix</keyword>
<feature type="compositionally biased region" description="Basic and acidic residues" evidence="1">
    <location>
        <begin position="98"/>
        <end position="110"/>
    </location>
</feature>
<evidence type="ECO:0008006" key="5">
    <source>
        <dbReference type="Google" id="ProtNLM"/>
    </source>
</evidence>